<dbReference type="AlphaFoldDB" id="A0A1I6PHX5"/>
<reference evidence="3" key="1">
    <citation type="submission" date="2016-10" db="EMBL/GenBank/DDBJ databases">
        <authorList>
            <person name="Varghese N."/>
            <person name="Submissions S."/>
        </authorList>
    </citation>
    <scope>NUCLEOTIDE SEQUENCE [LARGE SCALE GENOMIC DNA]</scope>
    <source>
        <strain evidence="3">DSM 44771</strain>
    </source>
</reference>
<dbReference type="SUPFAM" id="SSF50129">
    <property type="entry name" value="GroES-like"/>
    <property type="match status" value="1"/>
</dbReference>
<name>A0A1I6PHX5_9PSEU</name>
<evidence type="ECO:0000313" key="2">
    <source>
        <dbReference type="EMBL" id="SFS39763.1"/>
    </source>
</evidence>
<keyword evidence="3" id="KW-1185">Reference proteome</keyword>
<dbReference type="Gene3D" id="3.40.50.720">
    <property type="entry name" value="NAD(P)-binding Rossmann-like Domain"/>
    <property type="match status" value="1"/>
</dbReference>
<dbReference type="Pfam" id="PF00107">
    <property type="entry name" value="ADH_zinc_N"/>
    <property type="match status" value="1"/>
</dbReference>
<dbReference type="PANTHER" id="PTHR43677:SF4">
    <property type="entry name" value="QUINONE OXIDOREDUCTASE-LIKE PROTEIN 2"/>
    <property type="match status" value="1"/>
</dbReference>
<dbReference type="InterPro" id="IPR020843">
    <property type="entry name" value="ER"/>
</dbReference>
<dbReference type="STRING" id="95161.SAMN05660874_00801"/>
<evidence type="ECO:0000313" key="3">
    <source>
        <dbReference type="Proteomes" id="UP000198852"/>
    </source>
</evidence>
<gene>
    <name evidence="2" type="ORF">SAMN05660874_00801</name>
</gene>
<dbReference type="SUPFAM" id="SSF51735">
    <property type="entry name" value="NAD(P)-binding Rossmann-fold domains"/>
    <property type="match status" value="1"/>
</dbReference>
<dbReference type="InterPro" id="IPR013154">
    <property type="entry name" value="ADH-like_N"/>
</dbReference>
<accession>A0A1I6PHX5</accession>
<dbReference type="InterPro" id="IPR013149">
    <property type="entry name" value="ADH-like_C"/>
</dbReference>
<dbReference type="GO" id="GO:0016491">
    <property type="term" value="F:oxidoreductase activity"/>
    <property type="evidence" value="ECO:0007669"/>
    <property type="project" value="InterPro"/>
</dbReference>
<proteinExistence type="predicted"/>
<dbReference type="Gene3D" id="3.90.180.10">
    <property type="entry name" value="Medium-chain alcohol dehydrogenases, catalytic domain"/>
    <property type="match status" value="1"/>
</dbReference>
<dbReference type="RefSeq" id="WP_093413729.1">
    <property type="nucleotide sequence ID" value="NZ_FOZX01000001.1"/>
</dbReference>
<feature type="domain" description="Enoyl reductase (ER)" evidence="1">
    <location>
        <begin position="10"/>
        <end position="319"/>
    </location>
</feature>
<dbReference type="EMBL" id="FOZX01000001">
    <property type="protein sequence ID" value="SFS39763.1"/>
    <property type="molecule type" value="Genomic_DNA"/>
</dbReference>
<dbReference type="Proteomes" id="UP000198852">
    <property type="component" value="Unassembled WGS sequence"/>
</dbReference>
<dbReference type="InterPro" id="IPR051397">
    <property type="entry name" value="Zn-ADH-like_protein"/>
</dbReference>
<sequence length="321" mass="33420">MRAVQVNEFGGPEVLSVVERPVPEPRPGEVLVRMAAVDVLFIDTRLRQGWGREYFEMNPPYTPGDGVAGEVVALGEDVDPAWLGTTVVADTGNSGTCAELVPVPVAELAVIPGGLDEQAAVVLLHDAVTALGIADHARMRPGENVLVTAAAGGAAGIVIQLAIAAGARVLGAARGEEKLAHARSLGAEPVDYGAPDWVERVRDLTGGVDVLVDGAGGAYGRDAFGAVARGARVITYGASDGDFADIDLDEARRRDVTVTGLFDLGLNTRERRRELLGRALAEAAAGRISPAIGAAFPLEKVADAHTAIERREIVGRAVLHP</sequence>
<organism evidence="2 3">
    <name type="scientific">Saccharopolyspora flava</name>
    <dbReference type="NCBI Taxonomy" id="95161"/>
    <lineage>
        <taxon>Bacteria</taxon>
        <taxon>Bacillati</taxon>
        <taxon>Actinomycetota</taxon>
        <taxon>Actinomycetes</taxon>
        <taxon>Pseudonocardiales</taxon>
        <taxon>Pseudonocardiaceae</taxon>
        <taxon>Saccharopolyspora</taxon>
    </lineage>
</organism>
<evidence type="ECO:0000259" key="1">
    <source>
        <dbReference type="SMART" id="SM00829"/>
    </source>
</evidence>
<dbReference type="PANTHER" id="PTHR43677">
    <property type="entry name" value="SHORT-CHAIN DEHYDROGENASE/REDUCTASE"/>
    <property type="match status" value="1"/>
</dbReference>
<protein>
    <submittedName>
        <fullName evidence="2">NADPH2:quinone reductase</fullName>
    </submittedName>
</protein>
<dbReference type="SMART" id="SM00829">
    <property type="entry name" value="PKS_ER"/>
    <property type="match status" value="1"/>
</dbReference>
<dbReference type="OrthoDB" id="5195079at2"/>
<dbReference type="InterPro" id="IPR011032">
    <property type="entry name" value="GroES-like_sf"/>
</dbReference>
<dbReference type="InterPro" id="IPR036291">
    <property type="entry name" value="NAD(P)-bd_dom_sf"/>
</dbReference>
<dbReference type="Pfam" id="PF08240">
    <property type="entry name" value="ADH_N"/>
    <property type="match status" value="1"/>
</dbReference>